<dbReference type="GO" id="GO:0005975">
    <property type="term" value="P:carbohydrate metabolic process"/>
    <property type="evidence" value="ECO:0007669"/>
    <property type="project" value="InterPro"/>
</dbReference>
<evidence type="ECO:0000313" key="3">
    <source>
        <dbReference type="Proteomes" id="UP000823910"/>
    </source>
</evidence>
<reference evidence="2" key="1">
    <citation type="journal article" date="2021" name="PeerJ">
        <title>Extensive microbial diversity within the chicken gut microbiome revealed by metagenomics and culture.</title>
        <authorList>
            <person name="Gilroy R."/>
            <person name="Ravi A."/>
            <person name="Getino M."/>
            <person name="Pursley I."/>
            <person name="Horton D.L."/>
            <person name="Alikhan N.F."/>
            <person name="Baker D."/>
            <person name="Gharbi K."/>
            <person name="Hall N."/>
            <person name="Watson M."/>
            <person name="Adriaenssens E.M."/>
            <person name="Foster-Nyarko E."/>
            <person name="Jarju S."/>
            <person name="Secka A."/>
            <person name="Antonio M."/>
            <person name="Oren A."/>
            <person name="Chaudhuri R.R."/>
            <person name="La Ragione R."/>
            <person name="Hildebrand F."/>
            <person name="Pallen M.J."/>
        </authorList>
    </citation>
    <scope>NUCLEOTIDE SEQUENCE</scope>
    <source>
        <strain evidence="2">CHK180-15479</strain>
    </source>
</reference>
<comment type="caution">
    <text evidence="2">The sequence shown here is derived from an EMBL/GenBank/DDBJ whole genome shotgun (WGS) entry which is preliminary data.</text>
</comment>
<sequence length="397" mass="46108">MEILNRYINELLEKSTPRAPVWNIEKIKEGKESTWNYIDGCMIKAVIELYQITKDKRYLAFADDFIDYFVREDGSIASYDPKEYNLDNVNAGKTLFDLYKLTGKEKYRKAIDTVYSQLAEQPRTSTGNFWHKKIYPNQIWLDGLYMAQPFYMQYEVTYNSCRGCADSYQQFINVYNLMRDLRNGLYYHAYDDSREMFWCDKVTGLSDNFWLRAMGWYAMALIDTMEVMPSSMSSQKKELGRIYKELIDAMLPYQDDASGMWYQVVNHGGIKPNYLESSGSAIFAYAIMKSVRLGYLDDSYFSFGEKAFEGICRTYLSEKDGELQLDGICLVAGLGNKDMREGTFDYYMREPIVKNDAKGVAPLILAYIETMFRSRYVSACSDPDSIKSHEMQGIKYA</sequence>
<dbReference type="InterPro" id="IPR012341">
    <property type="entry name" value="6hp_glycosidase-like_sf"/>
</dbReference>
<dbReference type="GO" id="GO:0016787">
    <property type="term" value="F:hydrolase activity"/>
    <property type="evidence" value="ECO:0007669"/>
    <property type="project" value="UniProtKB-KW"/>
</dbReference>
<accession>A0A9D2MZ47</accession>
<name>A0A9D2MZ47_9FIRM</name>
<dbReference type="Gene3D" id="1.50.10.10">
    <property type="match status" value="1"/>
</dbReference>
<reference evidence="2" key="2">
    <citation type="submission" date="2021-04" db="EMBL/GenBank/DDBJ databases">
        <authorList>
            <person name="Gilroy R."/>
        </authorList>
    </citation>
    <scope>NUCLEOTIDE SEQUENCE</scope>
    <source>
        <strain evidence="2">CHK180-15479</strain>
    </source>
</reference>
<dbReference type="SUPFAM" id="SSF48208">
    <property type="entry name" value="Six-hairpin glycosidases"/>
    <property type="match status" value="1"/>
</dbReference>
<dbReference type="InterPro" id="IPR008928">
    <property type="entry name" value="6-hairpin_glycosidase_sf"/>
</dbReference>
<evidence type="ECO:0000256" key="1">
    <source>
        <dbReference type="ARBA" id="ARBA00022801"/>
    </source>
</evidence>
<dbReference type="Proteomes" id="UP000823910">
    <property type="component" value="Unassembled WGS sequence"/>
</dbReference>
<dbReference type="PANTHER" id="PTHR33886">
    <property type="entry name" value="UNSATURATED RHAMNOGALACTURONAN HYDROLASE (EUROFUNG)"/>
    <property type="match status" value="1"/>
</dbReference>
<evidence type="ECO:0000313" key="2">
    <source>
        <dbReference type="EMBL" id="HJC05113.1"/>
    </source>
</evidence>
<dbReference type="EMBL" id="DWWT01000011">
    <property type="protein sequence ID" value="HJC05113.1"/>
    <property type="molecule type" value="Genomic_DNA"/>
</dbReference>
<dbReference type="AlphaFoldDB" id="A0A9D2MZ47"/>
<keyword evidence="1 2" id="KW-0378">Hydrolase</keyword>
<dbReference type="InterPro" id="IPR052043">
    <property type="entry name" value="PolySaccharide_Degr_Enz"/>
</dbReference>
<dbReference type="Pfam" id="PF07470">
    <property type="entry name" value="Glyco_hydro_88"/>
    <property type="match status" value="1"/>
</dbReference>
<dbReference type="PANTHER" id="PTHR33886:SF8">
    <property type="entry name" value="UNSATURATED RHAMNOGALACTURONAN HYDROLASE (EUROFUNG)"/>
    <property type="match status" value="1"/>
</dbReference>
<organism evidence="2 3">
    <name type="scientific">Candidatus Enterocloster excrementipullorum</name>
    <dbReference type="NCBI Taxonomy" id="2838559"/>
    <lineage>
        <taxon>Bacteria</taxon>
        <taxon>Bacillati</taxon>
        <taxon>Bacillota</taxon>
        <taxon>Clostridia</taxon>
        <taxon>Lachnospirales</taxon>
        <taxon>Lachnospiraceae</taxon>
        <taxon>Enterocloster</taxon>
    </lineage>
</organism>
<gene>
    <name evidence="2" type="ORF">H9704_03005</name>
</gene>
<proteinExistence type="predicted"/>
<dbReference type="InterPro" id="IPR010905">
    <property type="entry name" value="Glyco_hydro_88"/>
</dbReference>
<protein>
    <submittedName>
        <fullName evidence="2">Glycoside hydrolase family 88 protein</fullName>
    </submittedName>
</protein>